<name>A0ABD0QAE9_CIRMR</name>
<accession>A0ABD0QAE9</accession>
<feature type="non-terminal residue" evidence="1">
    <location>
        <position position="58"/>
    </location>
</feature>
<comment type="caution">
    <text evidence="1">The sequence shown here is derived from an EMBL/GenBank/DDBJ whole genome shotgun (WGS) entry which is preliminary data.</text>
</comment>
<keyword evidence="2" id="KW-1185">Reference proteome</keyword>
<dbReference type="AlphaFoldDB" id="A0ABD0QAE9"/>
<dbReference type="Proteomes" id="UP001529510">
    <property type="component" value="Unassembled WGS sequence"/>
</dbReference>
<gene>
    <name evidence="1" type="ORF">M9458_022562</name>
</gene>
<organism evidence="1 2">
    <name type="scientific">Cirrhinus mrigala</name>
    <name type="common">Mrigala</name>
    <dbReference type="NCBI Taxonomy" id="683832"/>
    <lineage>
        <taxon>Eukaryota</taxon>
        <taxon>Metazoa</taxon>
        <taxon>Chordata</taxon>
        <taxon>Craniata</taxon>
        <taxon>Vertebrata</taxon>
        <taxon>Euteleostomi</taxon>
        <taxon>Actinopterygii</taxon>
        <taxon>Neopterygii</taxon>
        <taxon>Teleostei</taxon>
        <taxon>Ostariophysi</taxon>
        <taxon>Cypriniformes</taxon>
        <taxon>Cyprinidae</taxon>
        <taxon>Labeoninae</taxon>
        <taxon>Labeonini</taxon>
        <taxon>Cirrhinus</taxon>
    </lineage>
</organism>
<dbReference type="EMBL" id="JAMKFB020000010">
    <property type="protein sequence ID" value="KAL0183187.1"/>
    <property type="molecule type" value="Genomic_DNA"/>
</dbReference>
<feature type="non-terminal residue" evidence="1">
    <location>
        <position position="1"/>
    </location>
</feature>
<evidence type="ECO:0000313" key="2">
    <source>
        <dbReference type="Proteomes" id="UP001529510"/>
    </source>
</evidence>
<proteinExistence type="predicted"/>
<evidence type="ECO:0000313" key="1">
    <source>
        <dbReference type="EMBL" id="KAL0183187.1"/>
    </source>
</evidence>
<sequence>QIAFGSLGSPLFSSIGGILFGAAVNQKAPQAALDYKHACRNRHGVKCEFVVTVRKAKT</sequence>
<protein>
    <submittedName>
        <fullName evidence="1">Uncharacterized protein</fullName>
    </submittedName>
</protein>
<reference evidence="1 2" key="1">
    <citation type="submission" date="2024-05" db="EMBL/GenBank/DDBJ databases">
        <title>Genome sequencing and assembly of Indian major carp, Cirrhinus mrigala (Hamilton, 1822).</title>
        <authorList>
            <person name="Mohindra V."/>
            <person name="Chowdhury L.M."/>
            <person name="Lal K."/>
            <person name="Jena J.K."/>
        </authorList>
    </citation>
    <scope>NUCLEOTIDE SEQUENCE [LARGE SCALE GENOMIC DNA]</scope>
    <source>
        <strain evidence="1">CM1030</strain>
        <tissue evidence="1">Blood</tissue>
    </source>
</reference>